<evidence type="ECO:0000256" key="2">
    <source>
        <dbReference type="ARBA" id="ARBA00022793"/>
    </source>
</evidence>
<dbReference type="InterPro" id="IPR000183">
    <property type="entry name" value="Orn/DAP/Arg_de-COase"/>
</dbReference>
<feature type="binding site" evidence="5">
    <location>
        <position position="327"/>
    </location>
    <ligand>
        <name>substrate</name>
    </ligand>
</feature>
<feature type="binding site" evidence="5">
    <location>
        <position position="360"/>
    </location>
    <ligand>
        <name>substrate</name>
    </ligand>
</feature>
<evidence type="ECO:0000256" key="1">
    <source>
        <dbReference type="ARBA" id="ARBA00001933"/>
    </source>
</evidence>
<dbReference type="InterPro" id="IPR002986">
    <property type="entry name" value="DAP_deCOOHase_LysA"/>
</dbReference>
<dbReference type="EMBL" id="CP113361">
    <property type="protein sequence ID" value="WAI01321.1"/>
    <property type="molecule type" value="Genomic_DNA"/>
</dbReference>
<dbReference type="KEGG" id="mou:OU421_00125"/>
<feature type="modified residue" description="N6-(pyridoxal phosphate)lysine" evidence="5 7">
    <location>
        <position position="65"/>
    </location>
</feature>
<dbReference type="HAMAP" id="MF_02120">
    <property type="entry name" value="LysA"/>
    <property type="match status" value="1"/>
</dbReference>
<comment type="similarity">
    <text evidence="5">Belongs to the Orn/Lys/Arg decarboxylase class-II family. LysA subfamily.</text>
</comment>
<evidence type="ECO:0000256" key="3">
    <source>
        <dbReference type="ARBA" id="ARBA00022898"/>
    </source>
</evidence>
<dbReference type="Pfam" id="PF02784">
    <property type="entry name" value="Orn_Arg_deC_N"/>
    <property type="match status" value="1"/>
</dbReference>
<feature type="binding site" evidence="5">
    <location>
        <position position="388"/>
    </location>
    <ligand>
        <name>pyridoxal 5'-phosphate</name>
        <dbReference type="ChEBI" id="CHEBI:597326"/>
    </ligand>
</feature>
<evidence type="ECO:0000256" key="4">
    <source>
        <dbReference type="ARBA" id="ARBA00023239"/>
    </source>
</evidence>
<keyword evidence="11" id="KW-1185">Reference proteome</keyword>
<dbReference type="InterPro" id="IPR029066">
    <property type="entry name" value="PLP-binding_barrel"/>
</dbReference>
<dbReference type="CDD" id="cd06828">
    <property type="entry name" value="PLPDE_III_DapDC"/>
    <property type="match status" value="1"/>
</dbReference>
<keyword evidence="3 5" id="KW-0663">Pyridoxal phosphate</keyword>
<evidence type="ECO:0000313" key="11">
    <source>
        <dbReference type="Proteomes" id="UP001163096"/>
    </source>
</evidence>
<dbReference type="AlphaFoldDB" id="A0A9X9S448"/>
<dbReference type="SUPFAM" id="SSF51419">
    <property type="entry name" value="PLP-binding barrel"/>
    <property type="match status" value="1"/>
</dbReference>
<feature type="domain" description="Orn/DAP/Arg decarboxylase 2 N-terminal" evidence="9">
    <location>
        <begin position="40"/>
        <end position="292"/>
    </location>
</feature>
<dbReference type="Proteomes" id="UP001163096">
    <property type="component" value="Chromosome"/>
</dbReference>
<keyword evidence="2 5" id="KW-0210">Decarboxylase</keyword>
<comment type="cofactor">
    <cofactor evidence="1 5 7 8">
        <name>pyridoxal 5'-phosphate</name>
        <dbReference type="ChEBI" id="CHEBI:597326"/>
    </cofactor>
</comment>
<dbReference type="GO" id="GO:0008836">
    <property type="term" value="F:diaminopimelate decarboxylase activity"/>
    <property type="evidence" value="ECO:0007669"/>
    <property type="project" value="UniProtKB-UniRule"/>
</dbReference>
<feature type="active site" description="Proton donor" evidence="7">
    <location>
        <position position="359"/>
    </location>
</feature>
<dbReference type="InterPro" id="IPR022644">
    <property type="entry name" value="De-COase2_N"/>
</dbReference>
<dbReference type="GO" id="GO:0030170">
    <property type="term" value="F:pyridoxal phosphate binding"/>
    <property type="evidence" value="ECO:0007669"/>
    <property type="project" value="UniProtKB-UniRule"/>
</dbReference>
<evidence type="ECO:0000313" key="10">
    <source>
        <dbReference type="EMBL" id="WAI01321.1"/>
    </source>
</evidence>
<dbReference type="GO" id="GO:0009089">
    <property type="term" value="P:lysine biosynthetic process via diaminopimelate"/>
    <property type="evidence" value="ECO:0007669"/>
    <property type="project" value="UniProtKB-UniRule"/>
</dbReference>
<reference evidence="10" key="1">
    <citation type="submission" date="2022-11" db="EMBL/GenBank/DDBJ databases">
        <title>Complete genome sequence of Methanogenium organophilum DSM 3596.</title>
        <authorList>
            <person name="Chen S.-C."/>
            <person name="Lai S.-J."/>
            <person name="You Y.-T."/>
        </authorList>
    </citation>
    <scope>NUCLEOTIDE SEQUENCE</scope>
    <source>
        <strain evidence="10">DSM 3596</strain>
    </source>
</reference>
<feature type="binding site" evidence="5">
    <location>
        <position position="288"/>
    </location>
    <ligand>
        <name>substrate</name>
    </ligand>
</feature>
<name>A0A9X9S448_METOG</name>
<dbReference type="EC" id="4.1.1.20" evidence="5 6"/>
<dbReference type="PRINTS" id="PR01181">
    <property type="entry name" value="DAPDCRBXLASE"/>
</dbReference>
<protein>
    <recommendedName>
        <fullName evidence="5 6">Diaminopimelate decarboxylase</fullName>
        <shortName evidence="5">DAP decarboxylase</shortName>
        <shortName evidence="5">DAPDC</shortName>
        <ecNumber evidence="5 6">4.1.1.20</ecNumber>
    </recommendedName>
</protein>
<evidence type="ECO:0000256" key="8">
    <source>
        <dbReference type="RuleBase" id="RU003738"/>
    </source>
</evidence>
<comment type="pathway">
    <text evidence="5 8">Amino-acid biosynthesis; L-lysine biosynthesis via DAP pathway; L-lysine from DL-2,6-diaminopimelate: step 1/1.</text>
</comment>
<keyword evidence="5 8" id="KW-0457">Lysine biosynthesis</keyword>
<dbReference type="InterPro" id="IPR022657">
    <property type="entry name" value="De-COase2_CS"/>
</dbReference>
<feature type="binding site" evidence="5">
    <location>
        <position position="323"/>
    </location>
    <ligand>
        <name>substrate</name>
    </ligand>
</feature>
<feature type="binding site" evidence="5">
    <location>
        <position position="243"/>
    </location>
    <ligand>
        <name>pyridoxal 5'-phosphate</name>
        <dbReference type="ChEBI" id="CHEBI:597326"/>
    </ligand>
</feature>
<dbReference type="SUPFAM" id="SSF50621">
    <property type="entry name" value="Alanine racemase C-terminal domain-like"/>
    <property type="match status" value="1"/>
</dbReference>
<feature type="binding site" evidence="5">
    <location>
        <position position="388"/>
    </location>
    <ligand>
        <name>substrate</name>
    </ligand>
</feature>
<sequence>MNYPPHISEKDGHLYIGEHDTNVLAEKYGTPLYVTDEQRIRDNYQSYYDALKGYYDKVQVLYAAKANGNLAVMKIFASLGAGADIFSAGELHLALAAGMNPDYLLYNGSSKTTEDLSLALEKKIRVSLDSVDELRQLSAIAQDAGVTAEVSFRVNPAMEVPTHPKIATGLATSKFGIHAGEIVSAYQAAMDAENILPVGIHCHIGSQILEVAPFAKEAEVLISVASEITDIGVKLRFMDVGGGLGIPYHHDTDPVPTPAEYADAVMPVFLDGINSIGIKPEFWVEPGRFLMADSTVLLTRVNSVKQSHKKFVNVDAGFNLLARPAMYDSYHEVVVANKTGPDYADDAKRDVMTVTGPICETGDILAHDRLLPAVESGDLIAVLDTGAYGFSMSSQYNSRPRCAEVMVNGSQEGLMRRRESIIDIKQTMKDLPWQK</sequence>
<dbReference type="PANTHER" id="PTHR43727">
    <property type="entry name" value="DIAMINOPIMELATE DECARBOXYLASE"/>
    <property type="match status" value="1"/>
</dbReference>
<comment type="function">
    <text evidence="5">Specifically catalyzes the decarboxylation of meso-diaminopimelate (meso-DAP) to L-lysine.</text>
</comment>
<dbReference type="PRINTS" id="PR01179">
    <property type="entry name" value="ODADCRBXLASE"/>
</dbReference>
<evidence type="ECO:0000256" key="6">
    <source>
        <dbReference type="NCBIfam" id="TIGR01048"/>
    </source>
</evidence>
<evidence type="ECO:0000256" key="5">
    <source>
        <dbReference type="HAMAP-Rule" id="MF_02120"/>
    </source>
</evidence>
<dbReference type="FunFam" id="3.20.20.10:FF:000003">
    <property type="entry name" value="Diaminopimelate decarboxylase"/>
    <property type="match status" value="1"/>
</dbReference>
<dbReference type="GeneID" id="76833461"/>
<dbReference type="PANTHER" id="PTHR43727:SF2">
    <property type="entry name" value="GROUP IV DECARBOXYLASE"/>
    <property type="match status" value="1"/>
</dbReference>
<gene>
    <name evidence="5 10" type="primary">lysA</name>
    <name evidence="10" type="ORF">OU421_00125</name>
</gene>
<dbReference type="Gene3D" id="2.40.37.10">
    <property type="entry name" value="Lyase, Ornithine Decarboxylase, Chain A, domain 1"/>
    <property type="match status" value="1"/>
</dbReference>
<keyword evidence="4 5" id="KW-0456">Lyase</keyword>
<dbReference type="RefSeq" id="WP_268186547.1">
    <property type="nucleotide sequence ID" value="NZ_CP113361.1"/>
</dbReference>
<proteinExistence type="inferred from homology"/>
<organism evidence="10 11">
    <name type="scientific">Methanogenium organophilum</name>
    <dbReference type="NCBI Taxonomy" id="2199"/>
    <lineage>
        <taxon>Archaea</taxon>
        <taxon>Methanobacteriati</taxon>
        <taxon>Methanobacteriota</taxon>
        <taxon>Stenosarchaea group</taxon>
        <taxon>Methanomicrobia</taxon>
        <taxon>Methanomicrobiales</taxon>
        <taxon>Methanomicrobiaceae</taxon>
        <taxon>Methanogenium</taxon>
    </lineage>
</organism>
<keyword evidence="5" id="KW-0028">Amino-acid biosynthesis</keyword>
<accession>A0A9X9S448</accession>
<dbReference type="PROSITE" id="PS00879">
    <property type="entry name" value="ODR_DC_2_2"/>
    <property type="match status" value="1"/>
</dbReference>
<dbReference type="InterPro" id="IPR009006">
    <property type="entry name" value="Ala_racemase/Decarboxylase_C"/>
</dbReference>
<dbReference type="NCBIfam" id="TIGR01048">
    <property type="entry name" value="lysA"/>
    <property type="match status" value="1"/>
</dbReference>
<comment type="catalytic activity">
    <reaction evidence="5 8">
        <text>meso-2,6-diaminopimelate + H(+) = L-lysine + CO2</text>
        <dbReference type="Rhea" id="RHEA:15101"/>
        <dbReference type="ChEBI" id="CHEBI:15378"/>
        <dbReference type="ChEBI" id="CHEBI:16526"/>
        <dbReference type="ChEBI" id="CHEBI:32551"/>
        <dbReference type="ChEBI" id="CHEBI:57791"/>
        <dbReference type="EC" id="4.1.1.20"/>
    </reaction>
</comment>
<comment type="subunit">
    <text evidence="5">Homodimer.</text>
</comment>
<evidence type="ECO:0000259" key="9">
    <source>
        <dbReference type="Pfam" id="PF02784"/>
    </source>
</evidence>
<feature type="binding site" evidence="5">
    <location>
        <begin position="285"/>
        <end position="288"/>
    </location>
    <ligand>
        <name>pyridoxal 5'-phosphate</name>
        <dbReference type="ChEBI" id="CHEBI:597326"/>
    </ligand>
</feature>
<dbReference type="Gene3D" id="3.20.20.10">
    <property type="entry name" value="Alanine racemase"/>
    <property type="match status" value="1"/>
</dbReference>
<evidence type="ECO:0000256" key="7">
    <source>
        <dbReference type="PIRSR" id="PIRSR600183-50"/>
    </source>
</evidence>